<dbReference type="InterPro" id="IPR027417">
    <property type="entry name" value="P-loop_NTPase"/>
</dbReference>
<name>A0A8B3BU80_MEDGN</name>
<keyword evidence="9" id="KW-0238">DNA-binding</keyword>
<dbReference type="Proteomes" id="UP000283992">
    <property type="component" value="Unassembled WGS sequence"/>
</dbReference>
<evidence type="ECO:0000256" key="7">
    <source>
        <dbReference type="ARBA" id="ARBA00022839"/>
    </source>
</evidence>
<dbReference type="InterPro" id="IPR011604">
    <property type="entry name" value="PDDEXK-like_dom_sf"/>
</dbReference>
<dbReference type="GO" id="GO:0005524">
    <property type="term" value="F:ATP binding"/>
    <property type="evidence" value="ECO:0007669"/>
    <property type="project" value="UniProtKB-UniRule"/>
</dbReference>
<dbReference type="PANTHER" id="PTHR11070">
    <property type="entry name" value="UVRD / RECB / PCRA DNA HELICASE FAMILY MEMBER"/>
    <property type="match status" value="1"/>
</dbReference>
<accession>A0A8B3BU80</accession>
<evidence type="ECO:0000256" key="10">
    <source>
        <dbReference type="ARBA" id="ARBA00023204"/>
    </source>
</evidence>
<keyword evidence="4" id="KW-0227">DNA damage</keyword>
<dbReference type="GO" id="GO:0003677">
    <property type="term" value="F:DNA binding"/>
    <property type="evidence" value="ECO:0007669"/>
    <property type="project" value="UniProtKB-KW"/>
</dbReference>
<keyword evidence="3 15" id="KW-0547">Nucleotide-binding</keyword>
<keyword evidence="8 15" id="KW-0067">ATP-binding</keyword>
<evidence type="ECO:0000256" key="3">
    <source>
        <dbReference type="ARBA" id="ARBA00022741"/>
    </source>
</evidence>
<evidence type="ECO:0000256" key="5">
    <source>
        <dbReference type="ARBA" id="ARBA00022801"/>
    </source>
</evidence>
<dbReference type="PROSITE" id="PS51198">
    <property type="entry name" value="UVRD_HELICASE_ATP_BIND"/>
    <property type="match status" value="1"/>
</dbReference>
<keyword evidence="11" id="KW-0413">Isomerase</keyword>
<evidence type="ECO:0000256" key="12">
    <source>
        <dbReference type="ARBA" id="ARBA00034617"/>
    </source>
</evidence>
<evidence type="ECO:0000256" key="8">
    <source>
        <dbReference type="ARBA" id="ARBA00022840"/>
    </source>
</evidence>
<dbReference type="Gene3D" id="3.40.50.300">
    <property type="entry name" value="P-loop containing nucleotide triphosphate hydrolases"/>
    <property type="match status" value="3"/>
</dbReference>
<comment type="caution">
    <text evidence="18">The sequence shown here is derived from an EMBL/GenBank/DDBJ whole genome shotgun (WGS) entry which is preliminary data.</text>
</comment>
<dbReference type="EMBL" id="QRLN01000005">
    <property type="protein sequence ID" value="RHJ14490.1"/>
    <property type="molecule type" value="Genomic_DNA"/>
</dbReference>
<sequence length="961" mass="111172">MTTEEILHSNLTDEQYAAVIDDSRNILCLACAGSGKSRTLAYKIAYLISQSEKPESIIAFTFTEKAAESIKRRVAEALRKFGLSENIVGAMFIGTLDAFCQKLLGDINAKYRQFDILDQNRLVLYVMSRQYKLGLKNGKGYFNRIKEFTDAWQTMHNENIDLKDIEKYDTELFNSLSCLSDSMSADGYMDFSFAIYLAVQELKKIEKKEGSYIEKFKYLFVDEYQDINPIQEEFIKTLSEFLDMLFVVGDDDQSIYGWRGANVQNILTFKDRYKDVKIHKLLVNFRSTKAIVETANSFVQKTIPFERLPKEIKYHQNGNIQDLRNLWFQAREDEAKWVAQRIKSLIGTTYIEYNPNGTEKSRRGLTYSDFAVLIRSIRSQKDENKDVQFVNAMKELDIPVKTSGEGGIFDRPYAQCILEIMELLRDGTGVNRTDAEKCFVESVLPIFPDADKNKYFNVLQEWYSNIYTPATSARRKVYPQNFLHQLVDALNLRMLRDETALRDLGLFSDIIKDVEQTYVSIDSEWRYREMLNFLQNIAQNYELDSVDYISKVDAVNVSTIHKVKGLEYPVVFVVDLVNQRFPGKKGQYSGILPEELMGNAIDRGAYGNRLEDEARLFYTAITRAERLLYLTGSEIHPGLKNKKKPSVFTAELNHPDMRKDMTIDELADKIEPIPRFDDNELPTDFSSVKSYLKCPFMYKLQNIYGYNAAVPELFGFGQTTHTILERLHQKYKDRIPTEKEIFDMVEDTFMLKHVFPSNDPVNRPGSYERAKMLVHEIMKKYVNTYSDDFCRIRQDEARFELLVDEALITGSIDLLLKEDEDQNIDAAEVIDFKSMEMSDKLEEFDWREMSLQVQLYSRAAKEVIGENAETGYVHTLKDNNRVKVPVDELSVKNAIGAIEWAVKGILQEDFPMRACSANCTECDYRALCRQEREEFKRKELPPVINTPVGERVIAAFEEDEL</sequence>
<evidence type="ECO:0000256" key="13">
    <source>
        <dbReference type="ARBA" id="ARBA00034808"/>
    </source>
</evidence>
<evidence type="ECO:0000256" key="14">
    <source>
        <dbReference type="ARBA" id="ARBA00048988"/>
    </source>
</evidence>
<dbReference type="GO" id="GO:0000725">
    <property type="term" value="P:recombinational repair"/>
    <property type="evidence" value="ECO:0007669"/>
    <property type="project" value="TreeGrafter"/>
</dbReference>
<evidence type="ECO:0000256" key="4">
    <source>
        <dbReference type="ARBA" id="ARBA00022763"/>
    </source>
</evidence>
<dbReference type="Pfam" id="PF00580">
    <property type="entry name" value="UvrD-helicase"/>
    <property type="match status" value="1"/>
</dbReference>
<dbReference type="InterPro" id="IPR013986">
    <property type="entry name" value="DExx_box_DNA_helicase_dom_sf"/>
</dbReference>
<feature type="domain" description="UvrD-like helicase ATP-binding" evidence="16">
    <location>
        <begin position="9"/>
        <end position="288"/>
    </location>
</feature>
<comment type="similarity">
    <text evidence="1">Belongs to the helicase family. UvrD subfamily.</text>
</comment>
<keyword evidence="10" id="KW-0234">DNA repair</keyword>
<dbReference type="InterPro" id="IPR038726">
    <property type="entry name" value="PDDEXK_AddAB-type"/>
</dbReference>
<reference evidence="18 19" key="1">
    <citation type="submission" date="2018-08" db="EMBL/GenBank/DDBJ databases">
        <title>A genome reference for cultivated species of the human gut microbiota.</title>
        <authorList>
            <person name="Zou Y."/>
            <person name="Xue W."/>
            <person name="Luo G."/>
        </authorList>
    </citation>
    <scope>NUCLEOTIDE SEQUENCE [LARGE SCALE GENOMIC DNA]</scope>
    <source>
        <strain evidence="18 19">AM12-54</strain>
    </source>
</reference>
<organism evidence="18 19">
    <name type="scientific">Mediterraneibacter gnavus</name>
    <name type="common">Ruminococcus gnavus</name>
    <dbReference type="NCBI Taxonomy" id="33038"/>
    <lineage>
        <taxon>Bacteria</taxon>
        <taxon>Bacillati</taxon>
        <taxon>Bacillota</taxon>
        <taxon>Clostridia</taxon>
        <taxon>Lachnospirales</taxon>
        <taxon>Lachnospiraceae</taxon>
        <taxon>Mediterraneibacter</taxon>
    </lineage>
</organism>
<gene>
    <name evidence="18" type="ORF">DW142_05180</name>
</gene>
<dbReference type="InterPro" id="IPR014017">
    <property type="entry name" value="DNA_helicase_UvrD-like_C"/>
</dbReference>
<evidence type="ECO:0000256" key="9">
    <source>
        <dbReference type="ARBA" id="ARBA00023125"/>
    </source>
</evidence>
<evidence type="ECO:0000313" key="19">
    <source>
        <dbReference type="Proteomes" id="UP000283992"/>
    </source>
</evidence>
<dbReference type="InterPro" id="IPR000212">
    <property type="entry name" value="DNA_helicase_UvrD/REP"/>
</dbReference>
<dbReference type="Gene3D" id="1.10.10.160">
    <property type="match status" value="1"/>
</dbReference>
<dbReference type="Pfam" id="PF12705">
    <property type="entry name" value="PDDEXK_1"/>
    <property type="match status" value="1"/>
</dbReference>
<dbReference type="PROSITE" id="PS51217">
    <property type="entry name" value="UVRD_HELICASE_CTER"/>
    <property type="match status" value="1"/>
</dbReference>
<evidence type="ECO:0000256" key="2">
    <source>
        <dbReference type="ARBA" id="ARBA00022722"/>
    </source>
</evidence>
<comment type="catalytic activity">
    <reaction evidence="12">
        <text>Couples ATP hydrolysis with the unwinding of duplex DNA by translocating in the 3'-5' direction.</text>
        <dbReference type="EC" id="5.6.2.4"/>
    </reaction>
</comment>
<protein>
    <recommendedName>
        <fullName evidence="13">DNA 3'-5' helicase</fullName>
        <ecNumber evidence="13">5.6.2.4</ecNumber>
    </recommendedName>
</protein>
<keyword evidence="7" id="KW-0269">Exonuclease</keyword>
<keyword evidence="2" id="KW-0540">Nuclease</keyword>
<evidence type="ECO:0000256" key="11">
    <source>
        <dbReference type="ARBA" id="ARBA00023235"/>
    </source>
</evidence>
<keyword evidence="5 15" id="KW-0378">Hydrolase</keyword>
<dbReference type="EC" id="5.6.2.4" evidence="13"/>
<feature type="domain" description="UvrD-like helicase C-terminal" evidence="17">
    <location>
        <begin position="289"/>
        <end position="565"/>
    </location>
</feature>
<feature type="binding site" evidence="15">
    <location>
        <begin position="30"/>
        <end position="37"/>
    </location>
    <ligand>
        <name>ATP</name>
        <dbReference type="ChEBI" id="CHEBI:30616"/>
    </ligand>
</feature>
<dbReference type="GO" id="GO:0004527">
    <property type="term" value="F:exonuclease activity"/>
    <property type="evidence" value="ECO:0007669"/>
    <property type="project" value="UniProtKB-KW"/>
</dbReference>
<comment type="catalytic activity">
    <reaction evidence="14">
        <text>ATP + H2O = ADP + phosphate + H(+)</text>
        <dbReference type="Rhea" id="RHEA:13065"/>
        <dbReference type="ChEBI" id="CHEBI:15377"/>
        <dbReference type="ChEBI" id="CHEBI:15378"/>
        <dbReference type="ChEBI" id="CHEBI:30616"/>
        <dbReference type="ChEBI" id="CHEBI:43474"/>
        <dbReference type="ChEBI" id="CHEBI:456216"/>
        <dbReference type="EC" id="5.6.2.4"/>
    </reaction>
</comment>
<evidence type="ECO:0000259" key="16">
    <source>
        <dbReference type="PROSITE" id="PS51198"/>
    </source>
</evidence>
<dbReference type="GO" id="GO:0043138">
    <property type="term" value="F:3'-5' DNA helicase activity"/>
    <property type="evidence" value="ECO:0007669"/>
    <property type="project" value="UniProtKB-EC"/>
</dbReference>
<keyword evidence="6 15" id="KW-0347">Helicase</keyword>
<evidence type="ECO:0000259" key="17">
    <source>
        <dbReference type="PROSITE" id="PS51217"/>
    </source>
</evidence>
<proteinExistence type="inferred from homology"/>
<evidence type="ECO:0000313" key="18">
    <source>
        <dbReference type="EMBL" id="RHJ14490.1"/>
    </source>
</evidence>
<dbReference type="PANTHER" id="PTHR11070:SF2">
    <property type="entry name" value="ATP-DEPENDENT DNA HELICASE SRS2"/>
    <property type="match status" value="1"/>
</dbReference>
<evidence type="ECO:0000256" key="1">
    <source>
        <dbReference type="ARBA" id="ARBA00009922"/>
    </source>
</evidence>
<dbReference type="InterPro" id="IPR014016">
    <property type="entry name" value="UvrD-like_ATP-bd"/>
</dbReference>
<dbReference type="RefSeq" id="WP_118341399.1">
    <property type="nucleotide sequence ID" value="NZ_QRLN01000005.1"/>
</dbReference>
<evidence type="ECO:0000256" key="15">
    <source>
        <dbReference type="PROSITE-ProRule" id="PRU00560"/>
    </source>
</evidence>
<dbReference type="Gene3D" id="3.90.320.10">
    <property type="match status" value="1"/>
</dbReference>
<dbReference type="SUPFAM" id="SSF52540">
    <property type="entry name" value="P-loop containing nucleoside triphosphate hydrolases"/>
    <property type="match status" value="1"/>
</dbReference>
<dbReference type="AlphaFoldDB" id="A0A8B3BU80"/>
<evidence type="ECO:0000256" key="6">
    <source>
        <dbReference type="ARBA" id="ARBA00022806"/>
    </source>
</evidence>
<dbReference type="Pfam" id="PF13361">
    <property type="entry name" value="UvrD_C"/>
    <property type="match status" value="2"/>
</dbReference>
<dbReference type="CDD" id="cd17932">
    <property type="entry name" value="DEXQc_UvrD"/>
    <property type="match status" value="1"/>
</dbReference>